<organism evidence="1 2">
    <name type="scientific">Phytophthora pseudosyringae</name>
    <dbReference type="NCBI Taxonomy" id="221518"/>
    <lineage>
        <taxon>Eukaryota</taxon>
        <taxon>Sar</taxon>
        <taxon>Stramenopiles</taxon>
        <taxon>Oomycota</taxon>
        <taxon>Peronosporomycetes</taxon>
        <taxon>Peronosporales</taxon>
        <taxon>Peronosporaceae</taxon>
        <taxon>Phytophthora</taxon>
    </lineage>
</organism>
<gene>
    <name evidence="1" type="ORF">PHYPSEUDO_002353</name>
</gene>
<dbReference type="Proteomes" id="UP000694044">
    <property type="component" value="Unassembled WGS sequence"/>
</dbReference>
<dbReference type="OrthoDB" id="4062651at2759"/>
<sequence length="127" mass="13773">MAPASSSLLRRDVSAALQVLATRVVVKAHQLMLPPVHTRATRTGESLLQLTATPSSSRNLQQASMHEAAKHFVAVVEALVAFVTTFAKTDKFVFHLASMRRMYLDLYAVGARLDLVAEIAGLQTMGP</sequence>
<dbReference type="AlphaFoldDB" id="A0A8T1VWT3"/>
<name>A0A8T1VWT3_9STRA</name>
<accession>A0A8T1VWT3</accession>
<dbReference type="EMBL" id="JAGDFM010000140">
    <property type="protein sequence ID" value="KAG7384708.1"/>
    <property type="molecule type" value="Genomic_DNA"/>
</dbReference>
<proteinExistence type="predicted"/>
<reference evidence="1" key="1">
    <citation type="submission" date="2021-02" db="EMBL/GenBank/DDBJ databases">
        <authorList>
            <person name="Palmer J.M."/>
        </authorList>
    </citation>
    <scope>NUCLEOTIDE SEQUENCE</scope>
    <source>
        <strain evidence="1">SCRP734</strain>
    </source>
</reference>
<evidence type="ECO:0000313" key="1">
    <source>
        <dbReference type="EMBL" id="KAG7384708.1"/>
    </source>
</evidence>
<keyword evidence="2" id="KW-1185">Reference proteome</keyword>
<evidence type="ECO:0000313" key="2">
    <source>
        <dbReference type="Proteomes" id="UP000694044"/>
    </source>
</evidence>
<comment type="caution">
    <text evidence="1">The sequence shown here is derived from an EMBL/GenBank/DDBJ whole genome shotgun (WGS) entry which is preliminary data.</text>
</comment>
<protein>
    <submittedName>
        <fullName evidence="1">Uncharacterized protein</fullName>
    </submittedName>
</protein>